<gene>
    <name evidence="5" type="ORF">LCGC14_0405440</name>
</gene>
<evidence type="ECO:0000256" key="2">
    <source>
        <dbReference type="ARBA" id="ARBA00022763"/>
    </source>
</evidence>
<organism evidence="5">
    <name type="scientific">marine sediment metagenome</name>
    <dbReference type="NCBI Taxonomy" id="412755"/>
    <lineage>
        <taxon>unclassified sequences</taxon>
        <taxon>metagenomes</taxon>
        <taxon>ecological metagenomes</taxon>
    </lineage>
</organism>
<accession>A0A0F9SVG7</accession>
<comment type="similarity">
    <text evidence="1">Belongs to the RAD52 family.</text>
</comment>
<dbReference type="EMBL" id="LAZR01000352">
    <property type="protein sequence ID" value="KKN72990.1"/>
    <property type="molecule type" value="Genomic_DNA"/>
</dbReference>
<evidence type="ECO:0000313" key="5">
    <source>
        <dbReference type="EMBL" id="KKN72990.1"/>
    </source>
</evidence>
<name>A0A0F9SVG7_9ZZZZ</name>
<sequence length="307" mass="34825">MYRFPEEGTVEYDFQKPFREEEIGWRPQSTGVKRDKDGEDKPWVMCLAYVQARSVQSRLEEVLGFDGWETEYRNVPGGVMCKLTSHKDGRTASKEDGSPDESDIEPFKSAITGSFKRVASSGFGIGRYLYSLDTAFASQCSFSSQSGYEFHKGKPGEKSIWWLPPKLPSWAIPQSFRGGSNCTINSDSSKPKDYQMKPAAYCEDCKAGITDKVKSYSLEKHKKILCMNCQKKETSVPYSGAIKTLPKKGVNKNECVDCKEVVTDDVRDTSLIHYKGVFCYDCQEKKPLRQVIQQWELEPKENPVYPV</sequence>
<proteinExistence type="inferred from homology"/>
<evidence type="ECO:0000256" key="4">
    <source>
        <dbReference type="SAM" id="MobiDB-lite"/>
    </source>
</evidence>
<protein>
    <recommendedName>
        <fullName evidence="6">Rad52/22 double-strand break repair protein</fullName>
    </recommendedName>
</protein>
<keyword evidence="3" id="KW-0234">DNA repair</keyword>
<comment type="caution">
    <text evidence="5">The sequence shown here is derived from an EMBL/GenBank/DDBJ whole genome shotgun (WGS) entry which is preliminary data.</text>
</comment>
<evidence type="ECO:0008006" key="6">
    <source>
        <dbReference type="Google" id="ProtNLM"/>
    </source>
</evidence>
<evidence type="ECO:0000256" key="3">
    <source>
        <dbReference type="ARBA" id="ARBA00023204"/>
    </source>
</evidence>
<dbReference type="Pfam" id="PF04098">
    <property type="entry name" value="Rad52_Rad22"/>
    <property type="match status" value="1"/>
</dbReference>
<feature type="compositionally biased region" description="Basic and acidic residues" evidence="4">
    <location>
        <begin position="85"/>
        <end position="97"/>
    </location>
</feature>
<reference evidence="5" key="1">
    <citation type="journal article" date="2015" name="Nature">
        <title>Complex archaea that bridge the gap between prokaryotes and eukaryotes.</title>
        <authorList>
            <person name="Spang A."/>
            <person name="Saw J.H."/>
            <person name="Jorgensen S.L."/>
            <person name="Zaremba-Niedzwiedzka K."/>
            <person name="Martijn J."/>
            <person name="Lind A.E."/>
            <person name="van Eijk R."/>
            <person name="Schleper C."/>
            <person name="Guy L."/>
            <person name="Ettema T.J."/>
        </authorList>
    </citation>
    <scope>NUCLEOTIDE SEQUENCE</scope>
</reference>
<dbReference type="InterPro" id="IPR041247">
    <property type="entry name" value="Rad52_fam"/>
</dbReference>
<dbReference type="GO" id="GO:0006281">
    <property type="term" value="P:DNA repair"/>
    <property type="evidence" value="ECO:0007669"/>
    <property type="project" value="UniProtKB-KW"/>
</dbReference>
<evidence type="ECO:0000256" key="1">
    <source>
        <dbReference type="ARBA" id="ARBA00006638"/>
    </source>
</evidence>
<dbReference type="AlphaFoldDB" id="A0A0F9SVG7"/>
<feature type="region of interest" description="Disordered" evidence="4">
    <location>
        <begin position="84"/>
        <end position="105"/>
    </location>
</feature>
<keyword evidence="2" id="KW-0227">DNA damage</keyword>